<organism evidence="1 2">
    <name type="scientific">Kingdonia uniflora</name>
    <dbReference type="NCBI Taxonomy" id="39325"/>
    <lineage>
        <taxon>Eukaryota</taxon>
        <taxon>Viridiplantae</taxon>
        <taxon>Streptophyta</taxon>
        <taxon>Embryophyta</taxon>
        <taxon>Tracheophyta</taxon>
        <taxon>Spermatophyta</taxon>
        <taxon>Magnoliopsida</taxon>
        <taxon>Ranunculales</taxon>
        <taxon>Circaeasteraceae</taxon>
        <taxon>Kingdonia</taxon>
    </lineage>
</organism>
<dbReference type="AlphaFoldDB" id="A0A7J7MBJ5"/>
<evidence type="ECO:0000313" key="2">
    <source>
        <dbReference type="Proteomes" id="UP000541444"/>
    </source>
</evidence>
<keyword evidence="2" id="KW-1185">Reference proteome</keyword>
<evidence type="ECO:0000313" key="1">
    <source>
        <dbReference type="EMBL" id="KAF6152239.1"/>
    </source>
</evidence>
<reference evidence="1 2" key="1">
    <citation type="journal article" date="2020" name="IScience">
        <title>Genome Sequencing of the Endangered Kingdonia uniflora (Circaeasteraceae, Ranunculales) Reveals Potential Mechanisms of Evolutionary Specialization.</title>
        <authorList>
            <person name="Sun Y."/>
            <person name="Deng T."/>
            <person name="Zhang A."/>
            <person name="Moore M.J."/>
            <person name="Landis J.B."/>
            <person name="Lin N."/>
            <person name="Zhang H."/>
            <person name="Zhang X."/>
            <person name="Huang J."/>
            <person name="Zhang X."/>
            <person name="Sun H."/>
            <person name="Wang H."/>
        </authorList>
    </citation>
    <scope>NUCLEOTIDE SEQUENCE [LARGE SCALE GENOMIC DNA]</scope>
    <source>
        <strain evidence="1">TB1705</strain>
        <tissue evidence="1">Leaf</tissue>
    </source>
</reference>
<protein>
    <submittedName>
        <fullName evidence="1">Uncharacterized protein</fullName>
    </submittedName>
</protein>
<gene>
    <name evidence="1" type="ORF">GIB67_005893</name>
</gene>
<name>A0A7J7MBJ5_9MAGN</name>
<sequence>MYLAVWGPENPICLRNSSFGSRVWSLLYKRNSGRQAMSFEIWGLEKPWSWKNWRLESGLVVVLKLSFLEAEMADCGERPQLLMRYETTKDESFIGFSTENDLTRNGFWKMGIISKSPNL</sequence>
<dbReference type="EMBL" id="JACGCM010001644">
    <property type="protein sequence ID" value="KAF6152239.1"/>
    <property type="molecule type" value="Genomic_DNA"/>
</dbReference>
<dbReference type="Proteomes" id="UP000541444">
    <property type="component" value="Unassembled WGS sequence"/>
</dbReference>
<proteinExistence type="predicted"/>
<accession>A0A7J7MBJ5</accession>
<comment type="caution">
    <text evidence="1">The sequence shown here is derived from an EMBL/GenBank/DDBJ whole genome shotgun (WGS) entry which is preliminary data.</text>
</comment>